<accession>A0A8S5PPG5</accession>
<dbReference type="Pfam" id="PF04883">
    <property type="entry name" value="HK97-gp10_like"/>
    <property type="match status" value="1"/>
</dbReference>
<dbReference type="InterPro" id="IPR010064">
    <property type="entry name" value="HK97-gp10_tail"/>
</dbReference>
<dbReference type="NCBIfam" id="TIGR01725">
    <property type="entry name" value="phge_HK97_gp10"/>
    <property type="match status" value="1"/>
</dbReference>
<dbReference type="EMBL" id="BK015464">
    <property type="protein sequence ID" value="DAE08092.1"/>
    <property type="molecule type" value="Genomic_DNA"/>
</dbReference>
<organism evidence="1">
    <name type="scientific">Siphoviridae sp. ct8NQ14</name>
    <dbReference type="NCBI Taxonomy" id="2825363"/>
    <lineage>
        <taxon>Viruses</taxon>
        <taxon>Duplodnaviria</taxon>
        <taxon>Heunggongvirae</taxon>
        <taxon>Uroviricota</taxon>
        <taxon>Caudoviricetes</taxon>
    </lineage>
</organism>
<evidence type="ECO:0000313" key="1">
    <source>
        <dbReference type="EMBL" id="DAE08092.1"/>
    </source>
</evidence>
<reference evidence="1" key="1">
    <citation type="journal article" date="2021" name="Proc. Natl. Acad. Sci. U.S.A.">
        <title>A Catalog of Tens of Thousands of Viruses from Human Metagenomes Reveals Hidden Associations with Chronic Diseases.</title>
        <authorList>
            <person name="Tisza M.J."/>
            <person name="Buck C.B."/>
        </authorList>
    </citation>
    <scope>NUCLEOTIDE SEQUENCE</scope>
    <source>
        <strain evidence="1">Ct8NQ14</strain>
    </source>
</reference>
<name>A0A8S5PPG5_9CAUD</name>
<evidence type="ECO:0008006" key="2">
    <source>
        <dbReference type="Google" id="ProtNLM"/>
    </source>
</evidence>
<sequence>MASFEVRGFEELLTQLDKLGRFDEVAPKMMKAGMEVLHEEVVAEASKHKDTGAMAASIKPTGLMAGYGGGYYMCTRPTGRDKKGVRNMEKLIYLENGVKGRPATPVITSAVIRAEPRVIQAMQEVFNREVMQ</sequence>
<proteinExistence type="predicted"/>
<protein>
    <recommendedName>
        <fullName evidence="2">HK97 gp10 family phage protein</fullName>
    </recommendedName>
</protein>